<reference evidence="1" key="1">
    <citation type="journal article" date="2022" name="Int. J. Mol. Sci.">
        <title>Draft Genome of Tanacetum Coccineum: Genomic Comparison of Closely Related Tanacetum-Family Plants.</title>
        <authorList>
            <person name="Yamashiro T."/>
            <person name="Shiraishi A."/>
            <person name="Nakayama K."/>
            <person name="Satake H."/>
        </authorList>
    </citation>
    <scope>NUCLEOTIDE SEQUENCE</scope>
</reference>
<reference evidence="1" key="2">
    <citation type="submission" date="2022-01" db="EMBL/GenBank/DDBJ databases">
        <authorList>
            <person name="Yamashiro T."/>
            <person name="Shiraishi A."/>
            <person name="Satake H."/>
            <person name="Nakayama K."/>
        </authorList>
    </citation>
    <scope>NUCLEOTIDE SEQUENCE</scope>
</reference>
<protein>
    <submittedName>
        <fullName evidence="1">Uncharacterized protein</fullName>
    </submittedName>
</protein>
<organism evidence="1 2">
    <name type="scientific">Tanacetum coccineum</name>
    <dbReference type="NCBI Taxonomy" id="301880"/>
    <lineage>
        <taxon>Eukaryota</taxon>
        <taxon>Viridiplantae</taxon>
        <taxon>Streptophyta</taxon>
        <taxon>Embryophyta</taxon>
        <taxon>Tracheophyta</taxon>
        <taxon>Spermatophyta</taxon>
        <taxon>Magnoliopsida</taxon>
        <taxon>eudicotyledons</taxon>
        <taxon>Gunneridae</taxon>
        <taxon>Pentapetalae</taxon>
        <taxon>asterids</taxon>
        <taxon>campanulids</taxon>
        <taxon>Asterales</taxon>
        <taxon>Asteraceae</taxon>
        <taxon>Asteroideae</taxon>
        <taxon>Anthemideae</taxon>
        <taxon>Anthemidinae</taxon>
        <taxon>Tanacetum</taxon>
    </lineage>
</organism>
<comment type="caution">
    <text evidence="1">The sequence shown here is derived from an EMBL/GenBank/DDBJ whole genome shotgun (WGS) entry which is preliminary data.</text>
</comment>
<accession>A0ABQ4WIR8</accession>
<dbReference type="Proteomes" id="UP001151760">
    <property type="component" value="Unassembled WGS sequence"/>
</dbReference>
<sequence>MLNLVACPGERISNFTCDDDDNDEEYSFRLKDMPQISLSIALAPVSSIMEPEDSLIMGNEWNFGTIPEMKLDESLRGVRGAFECKGFRMIPSLMSYFPRLVTPLSDSNEDECLAPRDDIELFLHHDPSISIVSILEGFIDEPPLEENDDLFDLESKEND</sequence>
<name>A0ABQ4WIR8_9ASTR</name>
<gene>
    <name evidence="1" type="ORF">Tco_0626137</name>
</gene>
<dbReference type="EMBL" id="BQNB010008679">
    <property type="protein sequence ID" value="GJS52775.1"/>
    <property type="molecule type" value="Genomic_DNA"/>
</dbReference>
<evidence type="ECO:0000313" key="2">
    <source>
        <dbReference type="Proteomes" id="UP001151760"/>
    </source>
</evidence>
<keyword evidence="2" id="KW-1185">Reference proteome</keyword>
<proteinExistence type="predicted"/>
<evidence type="ECO:0000313" key="1">
    <source>
        <dbReference type="EMBL" id="GJS52775.1"/>
    </source>
</evidence>